<feature type="domain" description="ABM" evidence="1">
    <location>
        <begin position="33"/>
        <end position="89"/>
    </location>
</feature>
<sequence length="129" mass="14162">MSDLVAGPVGPFEPPYYAVVFTAVRSDDDGVEYGETGERLDELVATVPGFLGMESAGTPGGLGITVGYFRDEEAIKAWQRDPEHRVAQRRGRAEWYESYVLHVAKVERSHGFVRGQRPGQAGVSQGIHR</sequence>
<comment type="caution">
    <text evidence="2">The sequence shown here is derived from an EMBL/GenBank/DDBJ whole genome shotgun (WGS) entry which is preliminary data.</text>
</comment>
<keyword evidence="2" id="KW-0503">Monooxygenase</keyword>
<dbReference type="PANTHER" id="PTHR37811">
    <property type="entry name" value="BLL5343 PROTEIN"/>
    <property type="match status" value="1"/>
</dbReference>
<dbReference type="InterPro" id="IPR007138">
    <property type="entry name" value="ABM_dom"/>
</dbReference>
<protein>
    <submittedName>
        <fullName evidence="2">Antibiotic biosynthesis monooxygenase</fullName>
        <ecNumber evidence="2">1.14.-.-</ecNumber>
    </submittedName>
</protein>
<dbReference type="InterPro" id="IPR011008">
    <property type="entry name" value="Dimeric_a/b-barrel"/>
</dbReference>
<dbReference type="EMBL" id="JBEYRS010000021">
    <property type="protein sequence ID" value="MEW2367048.1"/>
    <property type="molecule type" value="Genomic_DNA"/>
</dbReference>
<dbReference type="Pfam" id="PF03992">
    <property type="entry name" value="ABM"/>
    <property type="match status" value="1"/>
</dbReference>
<gene>
    <name evidence="2" type="ORF">AB0887_34540</name>
</gene>
<dbReference type="InterPro" id="IPR052936">
    <property type="entry name" value="Jasmonate_Hydroxylase-like"/>
</dbReference>
<dbReference type="Gene3D" id="3.30.70.100">
    <property type="match status" value="1"/>
</dbReference>
<dbReference type="RefSeq" id="WP_359777476.1">
    <property type="nucleotide sequence ID" value="NZ_JBEYRR010000004.1"/>
</dbReference>
<keyword evidence="2" id="KW-0560">Oxidoreductase</keyword>
<evidence type="ECO:0000313" key="2">
    <source>
        <dbReference type="EMBL" id="MEW2367048.1"/>
    </source>
</evidence>
<accession>A0ABV3M5S1</accession>
<dbReference type="Proteomes" id="UP001553843">
    <property type="component" value="Unassembled WGS sequence"/>
</dbReference>
<evidence type="ECO:0000313" key="3">
    <source>
        <dbReference type="Proteomes" id="UP001553843"/>
    </source>
</evidence>
<dbReference type="EC" id="1.14.-.-" evidence="2"/>
<evidence type="ECO:0000259" key="1">
    <source>
        <dbReference type="Pfam" id="PF03992"/>
    </source>
</evidence>
<dbReference type="SUPFAM" id="SSF54909">
    <property type="entry name" value="Dimeric alpha+beta barrel"/>
    <property type="match status" value="1"/>
</dbReference>
<keyword evidence="3" id="KW-1185">Reference proteome</keyword>
<name>A0ABV3M5S1_9ACTN</name>
<organism evidence="2 3">
    <name type="scientific">Streptomyces huasconensis</name>
    <dbReference type="NCBI Taxonomy" id="1854574"/>
    <lineage>
        <taxon>Bacteria</taxon>
        <taxon>Bacillati</taxon>
        <taxon>Actinomycetota</taxon>
        <taxon>Actinomycetes</taxon>
        <taxon>Kitasatosporales</taxon>
        <taxon>Streptomycetaceae</taxon>
        <taxon>Streptomyces</taxon>
    </lineage>
</organism>
<dbReference type="GO" id="GO:0004497">
    <property type="term" value="F:monooxygenase activity"/>
    <property type="evidence" value="ECO:0007669"/>
    <property type="project" value="UniProtKB-KW"/>
</dbReference>
<reference evidence="2 3" key="1">
    <citation type="submission" date="2024-06" db="EMBL/GenBank/DDBJ databases">
        <title>The Natural Products Discovery Center: Release of the First 8490 Sequenced Strains for Exploring Actinobacteria Biosynthetic Diversity.</title>
        <authorList>
            <person name="Kalkreuter E."/>
            <person name="Kautsar S.A."/>
            <person name="Yang D."/>
            <person name="Bader C.D."/>
            <person name="Teijaro C.N."/>
            <person name="Fluegel L."/>
            <person name="Davis C.M."/>
            <person name="Simpson J.R."/>
            <person name="Lauterbach L."/>
            <person name="Steele A.D."/>
            <person name="Gui C."/>
            <person name="Meng S."/>
            <person name="Li G."/>
            <person name="Viehrig K."/>
            <person name="Ye F."/>
            <person name="Su P."/>
            <person name="Kiefer A.F."/>
            <person name="Nichols A."/>
            <person name="Cepeda A.J."/>
            <person name="Yan W."/>
            <person name="Fan B."/>
            <person name="Jiang Y."/>
            <person name="Adhikari A."/>
            <person name="Zheng C.-J."/>
            <person name="Schuster L."/>
            <person name="Cowan T.M."/>
            <person name="Smanski M.J."/>
            <person name="Chevrette M.G."/>
            <person name="De Carvalho L.P.S."/>
            <person name="Shen B."/>
        </authorList>
    </citation>
    <scope>NUCLEOTIDE SEQUENCE [LARGE SCALE GENOMIC DNA]</scope>
    <source>
        <strain evidence="2 3">NPDC047833</strain>
    </source>
</reference>
<dbReference type="PANTHER" id="PTHR37811:SF2">
    <property type="entry name" value="ABM DOMAIN-CONTAINING PROTEIN"/>
    <property type="match status" value="1"/>
</dbReference>
<proteinExistence type="predicted"/>